<gene>
    <name evidence="4" type="primary">TSR2</name>
    <name evidence="4" type="ORF">OHC33_009825</name>
</gene>
<evidence type="ECO:0000256" key="1">
    <source>
        <dbReference type="ARBA" id="ARBA00006524"/>
    </source>
</evidence>
<protein>
    <submittedName>
        <fullName evidence="4">rRNA accumulation- protein</fullName>
    </submittedName>
</protein>
<dbReference type="Pfam" id="PF10273">
    <property type="entry name" value="WGG"/>
    <property type="match status" value="1"/>
</dbReference>
<dbReference type="AlphaFoldDB" id="A0AAN8I2P7"/>
<name>A0AAN8I2P7_9EURO</name>
<sequence length="207" mass="23055">MNIVGGPAPPTSTIKLDESDIPAQVENLIALNLHLWPALSVAIQNAWGTSSPALGEDKRGWLAGAISDLFAQNQIRDIEDLEDILEQVMSDEFEVVVDDGSLEEIARKIYTGRAQVLQGDTTEVTRLMSLWEEKRKKRFIIQAVQGPEVDQETDDDEDEEEWNGFQDTPDVDMDEASALVDSSQTKKKPEPEVDEEGFTKVVGKKKK</sequence>
<comment type="caution">
    <text evidence="4">The sequence shown here is derived from an EMBL/GenBank/DDBJ whole genome shotgun (WGS) entry which is preliminary data.</text>
</comment>
<evidence type="ECO:0000313" key="4">
    <source>
        <dbReference type="EMBL" id="KAK5949084.1"/>
    </source>
</evidence>
<keyword evidence="5" id="KW-1185">Reference proteome</keyword>
<proteinExistence type="inferred from homology"/>
<feature type="region of interest" description="Disordered" evidence="3">
    <location>
        <begin position="145"/>
        <end position="207"/>
    </location>
</feature>
<comment type="similarity">
    <text evidence="1">Belongs to the TSR2 family.</text>
</comment>
<evidence type="ECO:0000313" key="5">
    <source>
        <dbReference type="Proteomes" id="UP001316803"/>
    </source>
</evidence>
<feature type="compositionally biased region" description="Acidic residues" evidence="3">
    <location>
        <begin position="149"/>
        <end position="162"/>
    </location>
</feature>
<evidence type="ECO:0000256" key="2">
    <source>
        <dbReference type="ARBA" id="ARBA00022552"/>
    </source>
</evidence>
<accession>A0AAN8I2P7</accession>
<keyword evidence="2" id="KW-0698">rRNA processing</keyword>
<dbReference type="Proteomes" id="UP001316803">
    <property type="component" value="Unassembled WGS sequence"/>
</dbReference>
<dbReference type="GO" id="GO:0006364">
    <property type="term" value="P:rRNA processing"/>
    <property type="evidence" value="ECO:0007669"/>
    <property type="project" value="UniProtKB-KW"/>
</dbReference>
<dbReference type="EMBL" id="JAKLMC020000039">
    <property type="protein sequence ID" value="KAK5949084.1"/>
    <property type="molecule type" value="Genomic_DNA"/>
</dbReference>
<dbReference type="InterPro" id="IPR019398">
    <property type="entry name" value="Pre-rRNA_process_TSR2"/>
</dbReference>
<organism evidence="4 5">
    <name type="scientific">Knufia fluminis</name>
    <dbReference type="NCBI Taxonomy" id="191047"/>
    <lineage>
        <taxon>Eukaryota</taxon>
        <taxon>Fungi</taxon>
        <taxon>Dikarya</taxon>
        <taxon>Ascomycota</taxon>
        <taxon>Pezizomycotina</taxon>
        <taxon>Eurotiomycetes</taxon>
        <taxon>Chaetothyriomycetidae</taxon>
        <taxon>Chaetothyriales</taxon>
        <taxon>Trichomeriaceae</taxon>
        <taxon>Knufia</taxon>
    </lineage>
</organism>
<evidence type="ECO:0000256" key="3">
    <source>
        <dbReference type="SAM" id="MobiDB-lite"/>
    </source>
</evidence>
<reference evidence="4 5" key="1">
    <citation type="submission" date="2022-12" db="EMBL/GenBank/DDBJ databases">
        <title>Genomic features and morphological characterization of a novel Knufia sp. strain isolated from spacecraft assembly facility.</title>
        <authorList>
            <person name="Teixeira M."/>
            <person name="Chander A.M."/>
            <person name="Stajich J.E."/>
            <person name="Venkateswaran K."/>
        </authorList>
    </citation>
    <scope>NUCLEOTIDE SEQUENCE [LARGE SCALE GENOMIC DNA]</scope>
    <source>
        <strain evidence="4 5">FJI-L2-BK-P2</strain>
    </source>
</reference>
<dbReference type="PANTHER" id="PTHR21250">
    <property type="entry name" value="PRE-RRNA-PROCESSING PROTEIN TSR2 HOMOLOG"/>
    <property type="match status" value="1"/>
</dbReference>